<dbReference type="EMBL" id="JBCEZU010000111">
    <property type="protein sequence ID" value="KAK9529666.1"/>
    <property type="molecule type" value="Genomic_DNA"/>
</dbReference>
<organism evidence="2 3">
    <name type="scientific">Zoarces viviparus</name>
    <name type="common">Viviparous eelpout</name>
    <name type="synonym">Blennius viviparus</name>
    <dbReference type="NCBI Taxonomy" id="48416"/>
    <lineage>
        <taxon>Eukaryota</taxon>
        <taxon>Metazoa</taxon>
        <taxon>Chordata</taxon>
        <taxon>Craniata</taxon>
        <taxon>Vertebrata</taxon>
        <taxon>Euteleostomi</taxon>
        <taxon>Actinopterygii</taxon>
        <taxon>Neopterygii</taxon>
        <taxon>Teleostei</taxon>
        <taxon>Neoteleostei</taxon>
        <taxon>Acanthomorphata</taxon>
        <taxon>Eupercaria</taxon>
        <taxon>Perciformes</taxon>
        <taxon>Cottioidei</taxon>
        <taxon>Zoarcales</taxon>
        <taxon>Zoarcidae</taxon>
        <taxon>Zoarcinae</taxon>
        <taxon>Zoarces</taxon>
    </lineage>
</organism>
<gene>
    <name evidence="2" type="ORF">VZT92_013745</name>
</gene>
<accession>A0AAW1F511</accession>
<keyword evidence="3" id="KW-1185">Reference proteome</keyword>
<evidence type="ECO:0000313" key="3">
    <source>
        <dbReference type="Proteomes" id="UP001488805"/>
    </source>
</evidence>
<evidence type="ECO:0000313" key="2">
    <source>
        <dbReference type="EMBL" id="KAK9529666.1"/>
    </source>
</evidence>
<sequence length="68" mass="8390">MEGNQQKDQQSETWRRTKKNQQMNQQSETWRRTKKNQQENQQSETWRRTSRGTNRVKPNFLKIENLNP</sequence>
<proteinExistence type="predicted"/>
<dbReference type="AlphaFoldDB" id="A0AAW1F511"/>
<name>A0AAW1F511_ZOAVI</name>
<feature type="region of interest" description="Disordered" evidence="1">
    <location>
        <begin position="1"/>
        <end position="68"/>
    </location>
</feature>
<evidence type="ECO:0000256" key="1">
    <source>
        <dbReference type="SAM" id="MobiDB-lite"/>
    </source>
</evidence>
<dbReference type="Proteomes" id="UP001488805">
    <property type="component" value="Unassembled WGS sequence"/>
</dbReference>
<comment type="caution">
    <text evidence="2">The sequence shown here is derived from an EMBL/GenBank/DDBJ whole genome shotgun (WGS) entry which is preliminary data.</text>
</comment>
<protein>
    <submittedName>
        <fullName evidence="2">Uncharacterized protein</fullName>
    </submittedName>
</protein>
<reference evidence="2 3" key="1">
    <citation type="journal article" date="2024" name="Genome Biol. Evol.">
        <title>Chromosome-level genome assembly of the viviparous eelpout Zoarces viviparus.</title>
        <authorList>
            <person name="Fuhrmann N."/>
            <person name="Brasseur M.V."/>
            <person name="Bakowski C.E."/>
            <person name="Podsiadlowski L."/>
            <person name="Prost S."/>
            <person name="Krehenwinkel H."/>
            <person name="Mayer C."/>
        </authorList>
    </citation>
    <scope>NUCLEOTIDE SEQUENCE [LARGE SCALE GENOMIC DNA]</scope>
    <source>
        <strain evidence="2">NO-MEL_2022_Ind0_liver</strain>
    </source>
</reference>